<organism evidence="3 4">
    <name type="scientific">Folsomia candida</name>
    <name type="common">Springtail</name>
    <dbReference type="NCBI Taxonomy" id="158441"/>
    <lineage>
        <taxon>Eukaryota</taxon>
        <taxon>Metazoa</taxon>
        <taxon>Ecdysozoa</taxon>
        <taxon>Arthropoda</taxon>
        <taxon>Hexapoda</taxon>
        <taxon>Collembola</taxon>
        <taxon>Entomobryomorpha</taxon>
        <taxon>Isotomoidea</taxon>
        <taxon>Isotomidae</taxon>
        <taxon>Proisotominae</taxon>
        <taxon>Folsomia</taxon>
    </lineage>
</organism>
<evidence type="ECO:0000313" key="4">
    <source>
        <dbReference type="Proteomes" id="UP000198287"/>
    </source>
</evidence>
<evidence type="ECO:0000256" key="2">
    <source>
        <dbReference type="SAM" id="SignalP"/>
    </source>
</evidence>
<keyword evidence="2" id="KW-0732">Signal</keyword>
<comment type="caution">
    <text evidence="3">The sequence shown here is derived from an EMBL/GenBank/DDBJ whole genome shotgun (WGS) entry which is preliminary data.</text>
</comment>
<evidence type="ECO:0000313" key="3">
    <source>
        <dbReference type="EMBL" id="OXA56065.1"/>
    </source>
</evidence>
<reference evidence="3 4" key="1">
    <citation type="submission" date="2015-12" db="EMBL/GenBank/DDBJ databases">
        <title>The genome of Folsomia candida.</title>
        <authorList>
            <person name="Faddeeva A."/>
            <person name="Derks M.F."/>
            <person name="Anvar Y."/>
            <person name="Smit S."/>
            <person name="Van Straalen N."/>
            <person name="Roelofs D."/>
        </authorList>
    </citation>
    <scope>NUCLEOTIDE SEQUENCE [LARGE SCALE GENOMIC DNA]</scope>
    <source>
        <strain evidence="3 4">VU population</strain>
        <tissue evidence="3">Whole body</tissue>
    </source>
</reference>
<name>A0A226EES3_FOLCA</name>
<feature type="signal peptide" evidence="2">
    <location>
        <begin position="1"/>
        <end position="21"/>
    </location>
</feature>
<gene>
    <name evidence="3" type="ORF">Fcan01_09351</name>
</gene>
<keyword evidence="4" id="KW-1185">Reference proteome</keyword>
<evidence type="ECO:0000256" key="1">
    <source>
        <dbReference type="SAM" id="MobiDB-lite"/>
    </source>
</evidence>
<protein>
    <submittedName>
        <fullName evidence="3">Uncharacterized protein</fullName>
    </submittedName>
</protein>
<feature type="chain" id="PRO_5012058989" evidence="2">
    <location>
        <begin position="22"/>
        <end position="110"/>
    </location>
</feature>
<dbReference type="Proteomes" id="UP000198287">
    <property type="component" value="Unassembled WGS sequence"/>
</dbReference>
<feature type="compositionally biased region" description="Polar residues" evidence="1">
    <location>
        <begin position="80"/>
        <end position="97"/>
    </location>
</feature>
<feature type="compositionally biased region" description="Low complexity" evidence="1">
    <location>
        <begin position="37"/>
        <end position="55"/>
    </location>
</feature>
<accession>A0A226EES3</accession>
<sequence>MILFLLLTPFILIYLTISAVAATMIAMEDPDVYLTASPNSVNNNTSNSSNLTDSSNWRDDNNEDEDNNTTNGNYELYRRTNPSSARHYNDDASNNQYEPPVINLNLFFQS</sequence>
<dbReference type="AlphaFoldDB" id="A0A226EES3"/>
<dbReference type="EMBL" id="LNIX01000004">
    <property type="protein sequence ID" value="OXA56065.1"/>
    <property type="molecule type" value="Genomic_DNA"/>
</dbReference>
<feature type="region of interest" description="Disordered" evidence="1">
    <location>
        <begin position="35"/>
        <end position="98"/>
    </location>
</feature>
<proteinExistence type="predicted"/>